<feature type="domain" description="Glycosyl transferase family 1" evidence="1">
    <location>
        <begin position="189"/>
        <end position="355"/>
    </location>
</feature>
<feature type="domain" description="Glycosyltransferase subfamily 4-like N-terminal" evidence="2">
    <location>
        <begin position="74"/>
        <end position="178"/>
    </location>
</feature>
<dbReference type="EC" id="2.4.-.-" evidence="3"/>
<dbReference type="Pfam" id="PF00534">
    <property type="entry name" value="Glycos_transf_1"/>
    <property type="match status" value="1"/>
</dbReference>
<dbReference type="Proteomes" id="UP001223520">
    <property type="component" value="Chromosome"/>
</dbReference>
<dbReference type="GO" id="GO:0016757">
    <property type="term" value="F:glycosyltransferase activity"/>
    <property type="evidence" value="ECO:0007669"/>
    <property type="project" value="UniProtKB-KW"/>
</dbReference>
<dbReference type="InterPro" id="IPR028098">
    <property type="entry name" value="Glyco_trans_4-like_N"/>
</dbReference>
<dbReference type="InterPro" id="IPR001296">
    <property type="entry name" value="Glyco_trans_1"/>
</dbReference>
<evidence type="ECO:0000313" key="3">
    <source>
        <dbReference type="EMBL" id="WGV26099.1"/>
    </source>
</evidence>
<dbReference type="PANTHER" id="PTHR12526">
    <property type="entry name" value="GLYCOSYLTRANSFERASE"/>
    <property type="match status" value="1"/>
</dbReference>
<dbReference type="EMBL" id="CP124543">
    <property type="protein sequence ID" value="WGV26099.1"/>
    <property type="molecule type" value="Genomic_DNA"/>
</dbReference>
<dbReference type="Pfam" id="PF13439">
    <property type="entry name" value="Glyco_transf_4"/>
    <property type="match status" value="1"/>
</dbReference>
<dbReference type="KEGG" id="hbq:QI031_00845"/>
<proteinExistence type="predicted"/>
<dbReference type="CDD" id="cd03801">
    <property type="entry name" value="GT4_PimA-like"/>
    <property type="match status" value="1"/>
</dbReference>
<keyword evidence="4" id="KW-1185">Reference proteome</keyword>
<dbReference type="SUPFAM" id="SSF53756">
    <property type="entry name" value="UDP-Glycosyltransferase/glycogen phosphorylase"/>
    <property type="match status" value="1"/>
</dbReference>
<keyword evidence="3" id="KW-0328">Glycosyltransferase</keyword>
<dbReference type="AlphaFoldDB" id="A0AAJ6P9R2"/>
<organism evidence="3 4">
    <name type="scientific">Halotia branconii CENA392</name>
    <dbReference type="NCBI Taxonomy" id="1539056"/>
    <lineage>
        <taxon>Bacteria</taxon>
        <taxon>Bacillati</taxon>
        <taxon>Cyanobacteriota</taxon>
        <taxon>Cyanophyceae</taxon>
        <taxon>Nostocales</taxon>
        <taxon>Nodulariaceae</taxon>
        <taxon>Halotia</taxon>
    </lineage>
</organism>
<dbReference type="RefSeq" id="WP_281483354.1">
    <property type="nucleotide sequence ID" value="NZ_CP124543.1"/>
</dbReference>
<reference evidence="3 4" key="1">
    <citation type="journal article" date="2023" name="Limnol Oceanogr Lett">
        <title>Environmental adaptations by the intertidal Antarctic cyanobacterium Halotia branconii CENA392 as revealed using long-read genome sequencing.</title>
        <authorList>
            <person name="Dextro R.B."/>
            <person name="Delbaje E."/>
            <person name="Freitas P.N.N."/>
            <person name="Geraldes V."/>
            <person name="Pinto E."/>
            <person name="Long P.F."/>
            <person name="Fiore M.F."/>
        </authorList>
    </citation>
    <scope>NUCLEOTIDE SEQUENCE [LARGE SCALE GENOMIC DNA]</scope>
    <source>
        <strain evidence="3 4">CENA392</strain>
    </source>
</reference>
<evidence type="ECO:0000313" key="4">
    <source>
        <dbReference type="Proteomes" id="UP001223520"/>
    </source>
</evidence>
<accession>A0AAJ6P9R2</accession>
<dbReference type="Gene3D" id="3.40.50.2000">
    <property type="entry name" value="Glycogen Phosphorylase B"/>
    <property type="match status" value="2"/>
</dbReference>
<evidence type="ECO:0000259" key="1">
    <source>
        <dbReference type="Pfam" id="PF00534"/>
    </source>
</evidence>
<name>A0AAJ6P9R2_9CYAN</name>
<protein>
    <submittedName>
        <fullName evidence="3">Glycosyltransferase family 4 protein</fullName>
        <ecNumber evidence="3">2.4.-.-</ecNumber>
    </submittedName>
</protein>
<keyword evidence="3" id="KW-0808">Transferase</keyword>
<evidence type="ECO:0000259" key="2">
    <source>
        <dbReference type="Pfam" id="PF13439"/>
    </source>
</evidence>
<gene>
    <name evidence="3" type="ORF">QI031_00845</name>
</gene>
<sequence length="385" mass="42132">MKILFLDQSGKPGGAELCLIDIAKPYRDRSMVGLFADGSFKTLLKQHHIPVEVLATQPISVRKQSNLVQALGSLGQLAPLLAKVIQRAKKYDIIYANTQKALVIGALASFLARRPLVYHLHDILSTEHFSQINLRVAVNLANKFASLVIANSQASQKAFVQAGGRPELTTIVYNGFEPQIYQTCESEIKQLRQDLGIAEKFVVGHFSRLAPWKGQHILISALAQCPENVTAILVGDALFGEQDYVKQLHQQIAILGLEKRVKFLGFRVDIPQLMAACDLVAHTSTSPEPFGRVIVEAMLCGKPVVAAKAGGAIELVEDGINGFLVTPKEPQELAQVIHTCVQEPEMTARIASHARTLASQRFDVTVINDVIAKLLKRLIASLQTN</sequence>